<feature type="modified residue" description="N6-(pyridoxal phosphate)lysine" evidence="13">
    <location>
        <position position="817"/>
    </location>
</feature>
<dbReference type="InterPro" id="IPR011833">
    <property type="entry name" value="Glycg_phsphrylas"/>
</dbReference>
<evidence type="ECO:0000256" key="5">
    <source>
        <dbReference type="ARBA" id="ARBA00022528"/>
    </source>
</evidence>
<evidence type="ECO:0000256" key="7">
    <source>
        <dbReference type="ARBA" id="ARBA00022640"/>
    </source>
</evidence>
<evidence type="ECO:0000256" key="1">
    <source>
        <dbReference type="ARBA" id="ARBA00001275"/>
    </source>
</evidence>
<protein>
    <recommendedName>
        <fullName evidence="14">Alpha-1,4 glucan phosphorylase</fullName>
        <ecNumber evidence="14">2.4.1.1</ecNumber>
    </recommendedName>
</protein>
<keyword evidence="10 13" id="KW-0663">Pyridoxal phosphate</keyword>
<evidence type="ECO:0000313" key="16">
    <source>
        <dbReference type="EMBL" id="KAF7803055.1"/>
    </source>
</evidence>
<reference evidence="16" key="1">
    <citation type="submission" date="2020-09" db="EMBL/GenBank/DDBJ databases">
        <title>Genome-Enabled Discovery of Anthraquinone Biosynthesis in Senna tora.</title>
        <authorList>
            <person name="Kang S.-H."/>
            <person name="Pandey R.P."/>
            <person name="Lee C.-M."/>
            <person name="Sim J.-S."/>
            <person name="Jeong J.-T."/>
            <person name="Choi B.-S."/>
            <person name="Jung M."/>
            <person name="Ginzburg D."/>
            <person name="Zhao K."/>
            <person name="Won S.Y."/>
            <person name="Oh T.-J."/>
            <person name="Yu Y."/>
            <person name="Kim N.-H."/>
            <person name="Lee O.R."/>
            <person name="Lee T.-H."/>
            <person name="Bashyal P."/>
            <person name="Kim T.-S."/>
            <person name="Lee W.-H."/>
            <person name="Kawkins C."/>
            <person name="Kim C.-K."/>
            <person name="Kim J.S."/>
            <person name="Ahn B.O."/>
            <person name="Rhee S.Y."/>
            <person name="Sohng J.K."/>
        </authorList>
    </citation>
    <scope>NUCLEOTIDE SEQUENCE</scope>
    <source>
        <tissue evidence="16">Leaf</tissue>
    </source>
</reference>
<evidence type="ECO:0000313" key="17">
    <source>
        <dbReference type="Proteomes" id="UP000634136"/>
    </source>
</evidence>
<keyword evidence="9 14" id="KW-0808">Transferase</keyword>
<keyword evidence="5" id="KW-0150">Chloroplast</keyword>
<keyword evidence="11" id="KW-0809">Transit peptide</keyword>
<name>A0A834SIB1_9FABA</name>
<keyword evidence="7" id="KW-0934">Plastid</keyword>
<dbReference type="OrthoDB" id="9215500at2759"/>
<proteinExistence type="inferred from homology"/>
<keyword evidence="17" id="KW-1185">Reference proteome</keyword>
<dbReference type="NCBIfam" id="TIGR02093">
    <property type="entry name" value="P_ylase"/>
    <property type="match status" value="1"/>
</dbReference>
<evidence type="ECO:0000256" key="6">
    <source>
        <dbReference type="ARBA" id="ARBA00022533"/>
    </source>
</evidence>
<feature type="compositionally biased region" description="Acidic residues" evidence="15">
    <location>
        <begin position="526"/>
        <end position="541"/>
    </location>
</feature>
<evidence type="ECO:0000256" key="3">
    <source>
        <dbReference type="ARBA" id="ARBA00004229"/>
    </source>
</evidence>
<comment type="similarity">
    <text evidence="4 14">Belongs to the glycogen phosphorylase family.</text>
</comment>
<dbReference type="PANTHER" id="PTHR11468">
    <property type="entry name" value="GLYCOGEN PHOSPHORYLASE"/>
    <property type="match status" value="1"/>
</dbReference>
<evidence type="ECO:0000256" key="8">
    <source>
        <dbReference type="ARBA" id="ARBA00022676"/>
    </source>
</evidence>
<dbReference type="EC" id="2.4.1.1" evidence="14"/>
<accession>A0A834SIB1</accession>
<evidence type="ECO:0000256" key="12">
    <source>
        <dbReference type="ARBA" id="ARBA00023277"/>
    </source>
</evidence>
<dbReference type="FunFam" id="3.40.50.2000:FF:000003">
    <property type="entry name" value="Alpha-1,4 glucan phosphorylase"/>
    <property type="match status" value="1"/>
</dbReference>
<evidence type="ECO:0000256" key="13">
    <source>
        <dbReference type="PIRSR" id="PIRSR000460-1"/>
    </source>
</evidence>
<dbReference type="AlphaFoldDB" id="A0A834SIB1"/>
<dbReference type="Proteomes" id="UP000634136">
    <property type="component" value="Unassembled WGS sequence"/>
</dbReference>
<feature type="region of interest" description="Disordered" evidence="15">
    <location>
        <begin position="522"/>
        <end position="552"/>
    </location>
</feature>
<comment type="caution">
    <text evidence="16">The sequence shown here is derived from an EMBL/GenBank/DDBJ whole genome shotgun (WGS) entry which is preliminary data.</text>
</comment>
<dbReference type="Pfam" id="PF00343">
    <property type="entry name" value="Phosphorylase"/>
    <property type="match status" value="2"/>
</dbReference>
<dbReference type="PANTHER" id="PTHR11468:SF28">
    <property type="entry name" value="ALPHA-GLUCAN PHOSPHORYLASE 1"/>
    <property type="match status" value="1"/>
</dbReference>
<dbReference type="SUPFAM" id="SSF53756">
    <property type="entry name" value="UDP-Glycosyltransferase/glycogen phosphorylase"/>
    <property type="match status" value="1"/>
</dbReference>
<dbReference type="GO" id="GO:0005980">
    <property type="term" value="P:glycogen catabolic process"/>
    <property type="evidence" value="ECO:0007669"/>
    <property type="project" value="TreeGrafter"/>
</dbReference>
<evidence type="ECO:0000256" key="15">
    <source>
        <dbReference type="SAM" id="MobiDB-lite"/>
    </source>
</evidence>
<evidence type="ECO:0000256" key="10">
    <source>
        <dbReference type="ARBA" id="ARBA00022898"/>
    </source>
</evidence>
<evidence type="ECO:0000256" key="2">
    <source>
        <dbReference type="ARBA" id="ARBA00001933"/>
    </source>
</evidence>
<dbReference type="CDD" id="cd04300">
    <property type="entry name" value="GT35_Glycogen_Phosphorylase"/>
    <property type="match status" value="1"/>
</dbReference>
<dbReference type="InterPro" id="IPR035090">
    <property type="entry name" value="Pyridoxal_P_attach_site"/>
</dbReference>
<dbReference type="InterPro" id="IPR000811">
    <property type="entry name" value="Glyco_trans_35"/>
</dbReference>
<sequence length="971" mass="109977">MATLQFSVNPIRAEAFPRRNSMSALIDLAGGSCSKLRLWKICRTVKSRPLRNRRSFAVKNVSSSEATEILKDSGSREEVTTNLSPLPDAASIASSIKYHAEFTPMFSPENFDLPSAFFATAQSVRDALIINWNATYDYYERLNVKQAYYLSMEFLQGRALLNAVGNLELTGPYAEALNNLGHKLEQVACQEPDAALGNGGLGRLASCFLDSLATLNYPAWGYGLRYKYGLFKQRITKDGQEEVAEDWLEMGNPWEIVRNDVSYPVKFYGKVVPGSDGKNHWIGGEDIKAVAHDVPIPGYKTKTTINLRLWSTKAASEDFDLYAFNAGKHTEAYEALTNAEKICYILYPGDESIDGKILRLKQQYTLCSASLQDIIARFERRSGGAVNWEQFPEKVAVQMNDTHPTLCIPELMRILIDIKGLSWKDAWNITQRSVAYTNHTVLPEALEKWSLDLMEKLLPRHVEIIKMIDEELVESIIAEYGTADSNLLEKKLKEMRILENVELPAAYADLFVKPKETVVIPGEELQNSEEAEEEEEEEEEAIGEKDGTDESLIEDKKEELPEAVPEPPKLVRMANLCVVGGHAVNGVAEIHSEIVKDEVFNSFYKLWPEKFQNKTNGVTPRRWIRFCNPNLSKIINEWLQTNDWVLNTEKLAELRKFADNEDLQTQWREAKRSNKMKVVEFLREKTGYSVSPDAMFDIQVKRIHEYKRQLLNILGIVYRYKKMKEMSAEERNAKYVPRVCIFGGKAFATYVQAKRIVKFITDVGATINHDPEIGDLLKVVFVPDYNVSVAEVLIPASELSQHISTAGMEASGTSNMKFAMNGCLLIGTLDGANVEIREEVGADNFFLFGAKAHEIAGLRKERAEGKFVPDPRFEEVKEFVRSGAFGPYNYDELMGSLEGNEGFGRADYFLVGKDFPSYIECQEKVDEAYRDQRTWTRMSILNTAGSHKFSSDRTIHEYARDIWNIDPVQIP</sequence>
<evidence type="ECO:0000256" key="9">
    <source>
        <dbReference type="ARBA" id="ARBA00022679"/>
    </source>
</evidence>
<dbReference type="GO" id="GO:0009507">
    <property type="term" value="C:chloroplast"/>
    <property type="evidence" value="ECO:0007669"/>
    <property type="project" value="UniProtKB-SubCell"/>
</dbReference>
<keyword evidence="8 14" id="KW-0328">Glycosyltransferase</keyword>
<dbReference type="FunFam" id="3.40.50.2000:FF:000105">
    <property type="entry name" value="Alpha-1,4 glucan phosphorylase"/>
    <property type="match status" value="1"/>
</dbReference>
<evidence type="ECO:0000256" key="11">
    <source>
        <dbReference type="ARBA" id="ARBA00022946"/>
    </source>
</evidence>
<comment type="catalytic activity">
    <reaction evidence="1 14">
        <text>[(1-&gt;4)-alpha-D-glucosyl](n) + phosphate = [(1-&gt;4)-alpha-D-glucosyl](n-1) + alpha-D-glucose 1-phosphate</text>
        <dbReference type="Rhea" id="RHEA:41732"/>
        <dbReference type="Rhea" id="RHEA-COMP:9584"/>
        <dbReference type="Rhea" id="RHEA-COMP:9586"/>
        <dbReference type="ChEBI" id="CHEBI:15444"/>
        <dbReference type="ChEBI" id="CHEBI:43474"/>
        <dbReference type="ChEBI" id="CHEBI:58601"/>
        <dbReference type="EC" id="2.4.1.1"/>
    </reaction>
</comment>
<comment type="subcellular location">
    <subcellularLocation>
        <location evidence="3">Plastid</location>
        <location evidence="3">Chloroplast</location>
    </subcellularLocation>
</comment>
<comment type="cofactor">
    <cofactor evidence="2 14">
        <name>pyridoxal 5'-phosphate</name>
        <dbReference type="ChEBI" id="CHEBI:597326"/>
    </cofactor>
</comment>
<dbReference type="GO" id="GO:0030170">
    <property type="term" value="F:pyridoxal phosphate binding"/>
    <property type="evidence" value="ECO:0007669"/>
    <property type="project" value="InterPro"/>
</dbReference>
<dbReference type="GO" id="GO:0008184">
    <property type="term" value="F:glycogen phosphorylase activity"/>
    <property type="evidence" value="ECO:0007669"/>
    <property type="project" value="InterPro"/>
</dbReference>
<keyword evidence="6" id="KW-0021">Allosteric enzyme</keyword>
<organism evidence="16 17">
    <name type="scientific">Senna tora</name>
    <dbReference type="NCBI Taxonomy" id="362788"/>
    <lineage>
        <taxon>Eukaryota</taxon>
        <taxon>Viridiplantae</taxon>
        <taxon>Streptophyta</taxon>
        <taxon>Embryophyta</taxon>
        <taxon>Tracheophyta</taxon>
        <taxon>Spermatophyta</taxon>
        <taxon>Magnoliopsida</taxon>
        <taxon>eudicotyledons</taxon>
        <taxon>Gunneridae</taxon>
        <taxon>Pentapetalae</taxon>
        <taxon>rosids</taxon>
        <taxon>fabids</taxon>
        <taxon>Fabales</taxon>
        <taxon>Fabaceae</taxon>
        <taxon>Caesalpinioideae</taxon>
        <taxon>Cassia clade</taxon>
        <taxon>Senna</taxon>
    </lineage>
</organism>
<feature type="compositionally biased region" description="Basic and acidic residues" evidence="15">
    <location>
        <begin position="542"/>
        <end position="552"/>
    </location>
</feature>
<dbReference type="PROSITE" id="PS00102">
    <property type="entry name" value="PHOSPHORYLASE"/>
    <property type="match status" value="1"/>
</dbReference>
<dbReference type="Gene3D" id="3.40.50.2000">
    <property type="entry name" value="Glycogen Phosphorylase B"/>
    <property type="match status" value="2"/>
</dbReference>
<gene>
    <name evidence="16" type="ORF">G2W53_042166</name>
</gene>
<evidence type="ECO:0000256" key="14">
    <source>
        <dbReference type="RuleBase" id="RU000587"/>
    </source>
</evidence>
<dbReference type="EMBL" id="JAAIUW010000013">
    <property type="protein sequence ID" value="KAF7803055.1"/>
    <property type="molecule type" value="Genomic_DNA"/>
</dbReference>
<keyword evidence="12 14" id="KW-0119">Carbohydrate metabolism</keyword>
<evidence type="ECO:0000256" key="4">
    <source>
        <dbReference type="ARBA" id="ARBA00006047"/>
    </source>
</evidence>
<comment type="function">
    <text evidence="14">Allosteric enzyme that catalyzes the rate-limiting step in glycogen catabolism, the phosphorolytic cleavage of glycogen to produce glucose-1-phosphate, and plays a central role in maintaining cellular and organismal glucose homeostasis.</text>
</comment>
<dbReference type="PIRSF" id="PIRSF000460">
    <property type="entry name" value="Pprylas_GlgP"/>
    <property type="match status" value="1"/>
</dbReference>